<gene>
    <name evidence="1" type="ORF">RRF57_006025</name>
</gene>
<protein>
    <submittedName>
        <fullName evidence="1">Uncharacterized protein</fullName>
    </submittedName>
</protein>
<accession>A0AAN7UDL5</accession>
<evidence type="ECO:0000313" key="2">
    <source>
        <dbReference type="Proteomes" id="UP001305414"/>
    </source>
</evidence>
<name>A0AAN7UDL5_9PEZI</name>
<reference evidence="1 2" key="1">
    <citation type="submission" date="2023-10" db="EMBL/GenBank/DDBJ databases">
        <title>Draft genome sequence of Xylaria bambusicola isolate GMP-LS, the root and basal stem rot pathogen of sugarcane in Indonesia.</title>
        <authorList>
            <person name="Selvaraj P."/>
            <person name="Muralishankar V."/>
            <person name="Muruganantham S."/>
            <person name="Sp S."/>
            <person name="Haryani S."/>
            <person name="Lau K.J.X."/>
            <person name="Naqvi N.I."/>
        </authorList>
    </citation>
    <scope>NUCLEOTIDE SEQUENCE [LARGE SCALE GENOMIC DNA]</scope>
    <source>
        <strain evidence="1">GMP-LS</strain>
    </source>
</reference>
<dbReference type="EMBL" id="JAWHQM010000015">
    <property type="protein sequence ID" value="KAK5630310.1"/>
    <property type="molecule type" value="Genomic_DNA"/>
</dbReference>
<evidence type="ECO:0000313" key="1">
    <source>
        <dbReference type="EMBL" id="KAK5630310.1"/>
    </source>
</evidence>
<proteinExistence type="predicted"/>
<keyword evidence="2" id="KW-1185">Reference proteome</keyword>
<organism evidence="1 2">
    <name type="scientific">Xylaria bambusicola</name>
    <dbReference type="NCBI Taxonomy" id="326684"/>
    <lineage>
        <taxon>Eukaryota</taxon>
        <taxon>Fungi</taxon>
        <taxon>Dikarya</taxon>
        <taxon>Ascomycota</taxon>
        <taxon>Pezizomycotina</taxon>
        <taxon>Sordariomycetes</taxon>
        <taxon>Xylariomycetidae</taxon>
        <taxon>Xylariales</taxon>
        <taxon>Xylariaceae</taxon>
        <taxon>Xylaria</taxon>
    </lineage>
</organism>
<dbReference type="AlphaFoldDB" id="A0AAN7UDL5"/>
<dbReference type="Proteomes" id="UP001305414">
    <property type="component" value="Unassembled WGS sequence"/>
</dbReference>
<comment type="caution">
    <text evidence="1">The sequence shown here is derived from an EMBL/GenBank/DDBJ whole genome shotgun (WGS) entry which is preliminary data.</text>
</comment>
<sequence>MADCFQDGKKKGPLYSTLALQLLYSANYAFMILNTGNFVWCFAVCKQRDVVALLVGCPVPVALRPDGNGRCTFVAPLYVDGIMDGEAWPEDESKLAEIEPV</sequence>